<gene>
    <name evidence="2" type="ORF">Dda_6512</name>
</gene>
<reference evidence="2" key="1">
    <citation type="submission" date="2023-01" db="EMBL/GenBank/DDBJ databases">
        <title>The chitinases involved in constricting ring structure development in the nematode-trapping fungus Drechslerella dactyloides.</title>
        <authorList>
            <person name="Wang R."/>
            <person name="Zhang L."/>
            <person name="Tang P."/>
            <person name="Li S."/>
            <person name="Liang L."/>
        </authorList>
    </citation>
    <scope>NUCLEOTIDE SEQUENCE</scope>
    <source>
        <strain evidence="2">YMF1.00031</strain>
    </source>
</reference>
<sequence length="375" mass="40075">MAAVLTTSSSTIITTTTITSFCISISGGRTRPQSPCHARLGMLLFHSLSPALLPLLLLVGGAAAVSTSSEDFTLATYAPGDPVPISCLNRTLESGEHVTDEHGILQYIPFLTCNETGRPLEFQYLSDEPVNCTVKTISDEIFHLWEFYIHNDSPLACRVPARPQTGDRHITGDVGVEAGEWIPFIISLTGKLDLTHLHISTTLNVILHTSVLAPDSPDLLSPGTIDSATAYSISPNIDSTRIIIGDDLPLRFNIRWYTGSELPLSDSAVNDWGRNRCYGEHVTLSTFMYCILTAICTTVACTAWFLGFEFPKRLRRVRVGSVAGSGYALSSMTNGVSASTKGAYSLVTNGISNIAGGGGGPGSGGAAGPWYTKKD</sequence>
<comment type="caution">
    <text evidence="2">The sequence shown here is derived from an EMBL/GenBank/DDBJ whole genome shotgun (WGS) entry which is preliminary data.</text>
</comment>
<proteinExistence type="predicted"/>
<name>A0AAD6ITN4_DREDA</name>
<protein>
    <submittedName>
        <fullName evidence="2">Uncharacterized protein</fullName>
    </submittedName>
</protein>
<keyword evidence="1" id="KW-0472">Membrane</keyword>
<dbReference type="PANTHER" id="PTHR40368">
    <property type="entry name" value="YALI0F14399P"/>
    <property type="match status" value="1"/>
</dbReference>
<feature type="transmembrane region" description="Helical" evidence="1">
    <location>
        <begin position="286"/>
        <end position="308"/>
    </location>
</feature>
<keyword evidence="1" id="KW-1133">Transmembrane helix</keyword>
<dbReference type="AlphaFoldDB" id="A0AAD6ITN4"/>
<keyword evidence="3" id="KW-1185">Reference proteome</keyword>
<feature type="transmembrane region" description="Helical" evidence="1">
    <location>
        <begin position="40"/>
        <end position="65"/>
    </location>
</feature>
<organism evidence="2 3">
    <name type="scientific">Drechslerella dactyloides</name>
    <name type="common">Nematode-trapping fungus</name>
    <name type="synonym">Arthrobotrys dactyloides</name>
    <dbReference type="NCBI Taxonomy" id="74499"/>
    <lineage>
        <taxon>Eukaryota</taxon>
        <taxon>Fungi</taxon>
        <taxon>Dikarya</taxon>
        <taxon>Ascomycota</taxon>
        <taxon>Pezizomycotina</taxon>
        <taxon>Orbiliomycetes</taxon>
        <taxon>Orbiliales</taxon>
        <taxon>Orbiliaceae</taxon>
        <taxon>Drechslerella</taxon>
    </lineage>
</organism>
<accession>A0AAD6ITN4</accession>
<dbReference type="EMBL" id="JAQGDS010000008">
    <property type="protein sequence ID" value="KAJ6258470.1"/>
    <property type="molecule type" value="Genomic_DNA"/>
</dbReference>
<evidence type="ECO:0000313" key="3">
    <source>
        <dbReference type="Proteomes" id="UP001221413"/>
    </source>
</evidence>
<evidence type="ECO:0000313" key="2">
    <source>
        <dbReference type="EMBL" id="KAJ6258470.1"/>
    </source>
</evidence>
<feature type="transmembrane region" description="Helical" evidence="1">
    <location>
        <begin position="12"/>
        <end position="28"/>
    </location>
</feature>
<dbReference type="Proteomes" id="UP001221413">
    <property type="component" value="Unassembled WGS sequence"/>
</dbReference>
<dbReference type="PANTHER" id="PTHR40368:SF1">
    <property type="entry name" value="YALI0F14399P"/>
    <property type="match status" value="1"/>
</dbReference>
<evidence type="ECO:0000256" key="1">
    <source>
        <dbReference type="SAM" id="Phobius"/>
    </source>
</evidence>
<keyword evidence="1" id="KW-0812">Transmembrane</keyword>